<evidence type="ECO:0000313" key="13">
    <source>
        <dbReference type="Proteomes" id="UP001217754"/>
    </source>
</evidence>
<comment type="similarity">
    <text evidence="2">Belongs to the mitochondrial carrier (TC 2.A.29) family.</text>
</comment>
<evidence type="ECO:0000256" key="2">
    <source>
        <dbReference type="ARBA" id="ARBA00006375"/>
    </source>
</evidence>
<protein>
    <submittedName>
        <fullName evidence="12">Uncharacterized protein</fullName>
    </submittedName>
</protein>
<feature type="transmembrane region" description="Helical" evidence="11">
    <location>
        <begin position="345"/>
        <end position="367"/>
    </location>
</feature>
<evidence type="ECO:0000256" key="4">
    <source>
        <dbReference type="ARBA" id="ARBA00022692"/>
    </source>
</evidence>
<feature type="transmembrane region" description="Helical" evidence="11">
    <location>
        <begin position="478"/>
        <end position="499"/>
    </location>
</feature>
<dbReference type="SUPFAM" id="SSF103506">
    <property type="entry name" value="Mitochondrial carrier"/>
    <property type="match status" value="2"/>
</dbReference>
<evidence type="ECO:0000256" key="7">
    <source>
        <dbReference type="ARBA" id="ARBA00023128"/>
    </source>
</evidence>
<keyword evidence="5" id="KW-0677">Repeat</keyword>
<feature type="transmembrane region" description="Helical" evidence="11">
    <location>
        <begin position="591"/>
        <end position="612"/>
    </location>
</feature>
<accession>A0AAF0F6Y3</accession>
<evidence type="ECO:0000256" key="5">
    <source>
        <dbReference type="ARBA" id="ARBA00022737"/>
    </source>
</evidence>
<organism evidence="12 13">
    <name type="scientific">Malassezia japonica</name>
    <dbReference type="NCBI Taxonomy" id="223818"/>
    <lineage>
        <taxon>Eukaryota</taxon>
        <taxon>Fungi</taxon>
        <taxon>Dikarya</taxon>
        <taxon>Basidiomycota</taxon>
        <taxon>Ustilaginomycotina</taxon>
        <taxon>Malasseziomycetes</taxon>
        <taxon>Malasseziales</taxon>
        <taxon>Malasseziaceae</taxon>
        <taxon>Malassezia</taxon>
    </lineage>
</organism>
<reference evidence="12" key="1">
    <citation type="submission" date="2023-03" db="EMBL/GenBank/DDBJ databases">
        <title>Mating type loci evolution in Malassezia.</title>
        <authorList>
            <person name="Coelho M.A."/>
        </authorList>
    </citation>
    <scope>NUCLEOTIDE SEQUENCE</scope>
    <source>
        <strain evidence="12">CBS 9431</strain>
    </source>
</reference>
<dbReference type="GO" id="GO:0022857">
    <property type="term" value="F:transmembrane transporter activity"/>
    <property type="evidence" value="ECO:0007669"/>
    <property type="project" value="TreeGrafter"/>
</dbReference>
<evidence type="ECO:0000256" key="3">
    <source>
        <dbReference type="ARBA" id="ARBA00022448"/>
    </source>
</evidence>
<dbReference type="AlphaFoldDB" id="A0AAF0F6Y3"/>
<feature type="transmembrane region" description="Helical" evidence="11">
    <location>
        <begin position="435"/>
        <end position="458"/>
    </location>
</feature>
<feature type="compositionally biased region" description="Acidic residues" evidence="10">
    <location>
        <begin position="690"/>
        <end position="709"/>
    </location>
</feature>
<feature type="compositionally biased region" description="Low complexity" evidence="10">
    <location>
        <begin position="677"/>
        <end position="689"/>
    </location>
</feature>
<feature type="transmembrane region" description="Helical" evidence="11">
    <location>
        <begin position="538"/>
        <end position="557"/>
    </location>
</feature>
<feature type="transmembrane region" description="Helical" evidence="11">
    <location>
        <begin position="137"/>
        <end position="159"/>
    </location>
</feature>
<keyword evidence="13" id="KW-1185">Reference proteome</keyword>
<dbReference type="PROSITE" id="PS50920">
    <property type="entry name" value="SOLCAR"/>
    <property type="match status" value="2"/>
</dbReference>
<proteinExistence type="inferred from homology"/>
<keyword evidence="4 9" id="KW-0812">Transmembrane</keyword>
<feature type="region of interest" description="Disordered" evidence="10">
    <location>
        <begin position="657"/>
        <end position="733"/>
    </location>
</feature>
<comment type="subcellular location">
    <subcellularLocation>
        <location evidence="1">Mitochondrion membrane</location>
        <topology evidence="1">Multi-pass membrane protein</topology>
    </subcellularLocation>
</comment>
<dbReference type="GO" id="GO:0031966">
    <property type="term" value="C:mitochondrial membrane"/>
    <property type="evidence" value="ECO:0007669"/>
    <property type="project" value="UniProtKB-SubCell"/>
</dbReference>
<keyword evidence="3" id="KW-0813">Transport</keyword>
<gene>
    <name evidence="12" type="ORF">MJAP1_002542</name>
</gene>
<feature type="repeat" description="Solcar" evidence="9">
    <location>
        <begin position="245"/>
        <end position="370"/>
    </location>
</feature>
<dbReference type="PANTHER" id="PTHR45624">
    <property type="entry name" value="MITOCHONDRIAL BASIC AMINO ACIDS TRANSPORTER-RELATED"/>
    <property type="match status" value="1"/>
</dbReference>
<evidence type="ECO:0000256" key="6">
    <source>
        <dbReference type="ARBA" id="ARBA00022989"/>
    </source>
</evidence>
<feature type="transmembrane region" description="Helical" evidence="11">
    <location>
        <begin position="24"/>
        <end position="45"/>
    </location>
</feature>
<keyword evidence="6 11" id="KW-1133">Transmembrane helix</keyword>
<dbReference type="EMBL" id="CP119961">
    <property type="protein sequence ID" value="WFD39563.1"/>
    <property type="molecule type" value="Genomic_DNA"/>
</dbReference>
<evidence type="ECO:0000256" key="9">
    <source>
        <dbReference type="PROSITE-ProRule" id="PRU00282"/>
    </source>
</evidence>
<name>A0AAF0F6Y3_9BASI</name>
<evidence type="ECO:0000313" key="12">
    <source>
        <dbReference type="EMBL" id="WFD39563.1"/>
    </source>
</evidence>
<keyword evidence="8 9" id="KW-0472">Membrane</keyword>
<evidence type="ECO:0000256" key="8">
    <source>
        <dbReference type="ARBA" id="ARBA00023136"/>
    </source>
</evidence>
<feature type="transmembrane region" description="Helical" evidence="11">
    <location>
        <begin position="102"/>
        <end position="125"/>
    </location>
</feature>
<feature type="region of interest" description="Disordered" evidence="10">
    <location>
        <begin position="282"/>
        <end position="301"/>
    </location>
</feature>
<feature type="repeat" description="Solcar" evidence="9">
    <location>
        <begin position="15"/>
        <end position="130"/>
    </location>
</feature>
<keyword evidence="7" id="KW-0496">Mitochondrion</keyword>
<evidence type="ECO:0000256" key="11">
    <source>
        <dbReference type="SAM" id="Phobius"/>
    </source>
</evidence>
<evidence type="ECO:0000256" key="1">
    <source>
        <dbReference type="ARBA" id="ARBA00004225"/>
    </source>
</evidence>
<dbReference type="Proteomes" id="UP001217754">
    <property type="component" value="Chromosome 4"/>
</dbReference>
<dbReference type="Gene3D" id="1.50.40.10">
    <property type="entry name" value="Mitochondrial carrier domain"/>
    <property type="match status" value="3"/>
</dbReference>
<evidence type="ECO:0000256" key="10">
    <source>
        <dbReference type="SAM" id="MobiDB-lite"/>
    </source>
</evidence>
<feature type="compositionally biased region" description="Acidic residues" evidence="10">
    <location>
        <begin position="663"/>
        <end position="676"/>
    </location>
</feature>
<dbReference type="InterPro" id="IPR050567">
    <property type="entry name" value="Mitochondrial_Carrier"/>
</dbReference>
<feature type="transmembrane region" description="Helical" evidence="11">
    <location>
        <begin position="72"/>
        <end position="90"/>
    </location>
</feature>
<dbReference type="RefSeq" id="XP_060122460.1">
    <property type="nucleotide sequence ID" value="XM_060266477.1"/>
</dbReference>
<dbReference type="InterPro" id="IPR023395">
    <property type="entry name" value="MCP_dom_sf"/>
</dbReference>
<dbReference type="InterPro" id="IPR018108">
    <property type="entry name" value="MCP_transmembrane"/>
</dbReference>
<dbReference type="GeneID" id="85226193"/>
<feature type="transmembrane region" description="Helical" evidence="11">
    <location>
        <begin position="788"/>
        <end position="807"/>
    </location>
</feature>
<sequence>MPERPTAWDAAAAALRACGSLTEIMVHTLLVLAIVMPAYVALVRIRADYVPKSDDEPVEPVPWTPENAPYRVYGWFVDLLPAFGGVIVMIRRTKEAEGWRGLYRGTTLAFVQIVVQSVVSFLLLSDSSGREEQPGTVSVRLLLALVGVALVDLPFEVLLQRTAVRPKRLAWLLPKTSLQKVLTPAEYKEPWRLYLLPGLLPAMLLRKLSATLLLVAFQWIIRPLSPSTLHQGAVEGSHGPNTNRVSFSFGSLVFYLAWNVLCLCITLPLDCMIVRLATQTTQETERVQEPHSNAPDALSAPPPQHIITLRSTAPDTPAPYRGLVDCYRKMAAEEGTASLVRGASLAFLTLLVMHTGAALMMPFFVSLTRLRANYLPKAVSLNNVLNDGEEEAMERRSFFHSVTMRTRRATAKIGPVVDGVIPMIRRTKRLEGWRGLYQGTTIVATGASVAYVFGFIFSYIMFSKTITSDGDVDTNMPIFWVLAMEVIEAFIVLPFDVVLKRTMVHPRRLNWFAPRESLQEVLSASEYKQPWRLYRLPGLLPVMLLRVALVSSIYAVTNDMLLPSMGLVPIEPADPNQDEYEGPSSVSIKRAVFAFAAYLIILLAVQLIAVPLECMVVRLSTQRPVTQQPLHVAYADNAPAQGPASHNHQATVPETVAPSEAPADAEDAQDAQDADVEAAPKPANAPSASVDDDAELADDDAELADDDDLPMLSAPAPRRSTLPPRTKSPTSEPVIALRPCDEALDEIDSYYGAAPVERYLTLGDCFRKMVAEEGYESLFRGLPFSMGLMFLGALGMVPALIDVLSLFS</sequence>